<dbReference type="RefSeq" id="WP_058289527.1">
    <property type="nucleotide sequence ID" value="NZ_CYSD01000020.1"/>
</dbReference>
<dbReference type="Pfam" id="PF07972">
    <property type="entry name" value="Flavodoxin_NdrI"/>
    <property type="match status" value="1"/>
</dbReference>
<dbReference type="SUPFAM" id="SSF52218">
    <property type="entry name" value="Flavoproteins"/>
    <property type="match status" value="1"/>
</dbReference>
<evidence type="ECO:0000256" key="1">
    <source>
        <dbReference type="ARBA" id="ARBA00003999"/>
    </source>
</evidence>
<dbReference type="NCBIfam" id="TIGR00333">
    <property type="entry name" value="nrdI"/>
    <property type="match status" value="1"/>
</dbReference>
<comment type="similarity">
    <text evidence="2 3">Belongs to the NrdI family.</text>
</comment>
<dbReference type="AlphaFoldDB" id="A0A0P1G770"/>
<evidence type="ECO:0000256" key="2">
    <source>
        <dbReference type="ARBA" id="ARBA00009942"/>
    </source>
</evidence>
<dbReference type="InterPro" id="IPR004465">
    <property type="entry name" value="RNR_NrdI"/>
</dbReference>
<dbReference type="OrthoDB" id="350535at2"/>
<dbReference type="PANTHER" id="PTHR37297">
    <property type="entry name" value="PROTEIN NRDI"/>
    <property type="match status" value="1"/>
</dbReference>
<evidence type="ECO:0000256" key="3">
    <source>
        <dbReference type="HAMAP-Rule" id="MF_00128"/>
    </source>
</evidence>
<proteinExistence type="inferred from homology"/>
<organism evidence="4 5">
    <name type="scientific">Tritonibacter multivorans</name>
    <dbReference type="NCBI Taxonomy" id="928856"/>
    <lineage>
        <taxon>Bacteria</taxon>
        <taxon>Pseudomonadati</taxon>
        <taxon>Pseudomonadota</taxon>
        <taxon>Alphaproteobacteria</taxon>
        <taxon>Rhodobacterales</taxon>
        <taxon>Paracoccaceae</taxon>
        <taxon>Tritonibacter</taxon>
    </lineage>
</organism>
<keyword evidence="5" id="KW-1185">Reference proteome</keyword>
<dbReference type="EMBL" id="CYSD01000020">
    <property type="protein sequence ID" value="CUH77554.1"/>
    <property type="molecule type" value="Genomic_DNA"/>
</dbReference>
<dbReference type="Gene3D" id="3.40.50.360">
    <property type="match status" value="1"/>
</dbReference>
<dbReference type="InterPro" id="IPR029039">
    <property type="entry name" value="Flavoprotein-like_sf"/>
</dbReference>
<dbReference type="InterPro" id="IPR020852">
    <property type="entry name" value="RNR_Ib_NrdI_bac"/>
</dbReference>
<gene>
    <name evidence="3" type="primary">nrdI</name>
    <name evidence="4" type="ORF">TRM7557_01432</name>
</gene>
<name>A0A0P1G770_9RHOB</name>
<dbReference type="PANTHER" id="PTHR37297:SF1">
    <property type="entry name" value="PROTEIN NRDI"/>
    <property type="match status" value="1"/>
</dbReference>
<dbReference type="PIRSF" id="PIRSF005087">
    <property type="entry name" value="NrdI"/>
    <property type="match status" value="1"/>
</dbReference>
<comment type="function">
    <text evidence="1 3">Probably involved in ribonucleotide reductase function.</text>
</comment>
<dbReference type="STRING" id="928856.SAMN04488049_11191"/>
<evidence type="ECO:0000313" key="5">
    <source>
        <dbReference type="Proteomes" id="UP000052022"/>
    </source>
</evidence>
<sequence length="155" mass="16604">MCAVDALGGGHSTAAATTLELVYFSSRSGNTHRFVERLDRTAHRIPIELEEELAPQGGPFVLICPTYADGEGKGAVPKQVIRFLNVPANREALVGVIATGNRNFGATYALAGRIVADKCKVPLLYTFELAGTDTDIARTREGLAKLERELCSTAI</sequence>
<dbReference type="GO" id="GO:0010181">
    <property type="term" value="F:FMN binding"/>
    <property type="evidence" value="ECO:0007669"/>
    <property type="project" value="InterPro"/>
</dbReference>
<dbReference type="Proteomes" id="UP000052022">
    <property type="component" value="Unassembled WGS sequence"/>
</dbReference>
<dbReference type="HAMAP" id="MF_00128">
    <property type="entry name" value="NrdI"/>
    <property type="match status" value="1"/>
</dbReference>
<protein>
    <recommendedName>
        <fullName evidence="3">Protein NrdI</fullName>
    </recommendedName>
</protein>
<reference evidence="4 5" key="1">
    <citation type="submission" date="2015-09" db="EMBL/GenBank/DDBJ databases">
        <authorList>
            <consortium name="Swine Surveillance"/>
        </authorList>
    </citation>
    <scope>NUCLEOTIDE SEQUENCE [LARGE SCALE GENOMIC DNA]</scope>
    <source>
        <strain evidence="4 5">CECT 7557</strain>
    </source>
</reference>
<accession>A0A0P1G770</accession>
<evidence type="ECO:0000313" key="4">
    <source>
        <dbReference type="EMBL" id="CUH77554.1"/>
    </source>
</evidence>